<evidence type="ECO:0000313" key="11">
    <source>
        <dbReference type="EMBL" id="CAF3551613.1"/>
    </source>
</evidence>
<keyword evidence="4 6" id="KW-0175">Coiled coil</keyword>
<dbReference type="InterPro" id="IPR011011">
    <property type="entry name" value="Znf_FYVE_PHD"/>
</dbReference>
<dbReference type="InterPro" id="IPR004012">
    <property type="entry name" value="Run_dom"/>
</dbReference>
<evidence type="ECO:0000256" key="3">
    <source>
        <dbReference type="ARBA" id="ARBA00022833"/>
    </source>
</evidence>
<dbReference type="PROSITE" id="PS50178">
    <property type="entry name" value="ZF_FYVE"/>
    <property type="match status" value="1"/>
</dbReference>
<feature type="domain" description="RUN" evidence="9">
    <location>
        <begin position="57"/>
        <end position="195"/>
    </location>
</feature>
<dbReference type="InterPro" id="IPR000306">
    <property type="entry name" value="Znf_FYVE"/>
</dbReference>
<dbReference type="InterPro" id="IPR013083">
    <property type="entry name" value="Znf_RING/FYVE/PHD"/>
</dbReference>
<proteinExistence type="predicted"/>
<dbReference type="SUPFAM" id="SSF57903">
    <property type="entry name" value="FYVE/PHD zinc finger"/>
    <property type="match status" value="1"/>
</dbReference>
<dbReference type="EMBL" id="CAJOAY010000130">
    <property type="protein sequence ID" value="CAF3551613.1"/>
    <property type="molecule type" value="Genomic_DNA"/>
</dbReference>
<dbReference type="Pfam" id="PF02759">
    <property type="entry name" value="RUN"/>
    <property type="match status" value="1"/>
</dbReference>
<dbReference type="Proteomes" id="UP000663891">
    <property type="component" value="Unassembled WGS sequence"/>
</dbReference>
<dbReference type="GO" id="GO:0005737">
    <property type="term" value="C:cytoplasm"/>
    <property type="evidence" value="ECO:0007669"/>
    <property type="project" value="TreeGrafter"/>
</dbReference>
<dbReference type="SMART" id="SM00064">
    <property type="entry name" value="FYVE"/>
    <property type="match status" value="1"/>
</dbReference>
<evidence type="ECO:0000256" key="6">
    <source>
        <dbReference type="SAM" id="Coils"/>
    </source>
</evidence>
<gene>
    <name evidence="11" type="ORF">OKA104_LOCUS4121</name>
    <name evidence="10" type="ORF">VCS650_LOCUS21313</name>
</gene>
<name>A0A814QVF0_9BILA</name>
<dbReference type="Proteomes" id="UP000663881">
    <property type="component" value="Unassembled WGS sequence"/>
</dbReference>
<dbReference type="Pfam" id="PF01363">
    <property type="entry name" value="FYVE"/>
    <property type="match status" value="1"/>
</dbReference>
<keyword evidence="2 5" id="KW-0863">Zinc-finger</keyword>
<evidence type="ECO:0000256" key="2">
    <source>
        <dbReference type="ARBA" id="ARBA00022771"/>
    </source>
</evidence>
<organism evidence="10 12">
    <name type="scientific">Adineta steineri</name>
    <dbReference type="NCBI Taxonomy" id="433720"/>
    <lineage>
        <taxon>Eukaryota</taxon>
        <taxon>Metazoa</taxon>
        <taxon>Spiralia</taxon>
        <taxon>Gnathifera</taxon>
        <taxon>Rotifera</taxon>
        <taxon>Eurotatoria</taxon>
        <taxon>Bdelloidea</taxon>
        <taxon>Adinetida</taxon>
        <taxon>Adinetidae</taxon>
        <taxon>Adineta</taxon>
    </lineage>
</organism>
<dbReference type="PANTHER" id="PTHR45956:SF6">
    <property type="entry name" value="RUN DOMAIN-CONTAINING PROTEIN"/>
    <property type="match status" value="1"/>
</dbReference>
<evidence type="ECO:0000256" key="1">
    <source>
        <dbReference type="ARBA" id="ARBA00022723"/>
    </source>
</evidence>
<dbReference type="Gene3D" id="3.30.40.10">
    <property type="entry name" value="Zinc/RING finger domain, C3HC4 (zinc finger)"/>
    <property type="match status" value="1"/>
</dbReference>
<comment type="caution">
    <text evidence="10">The sequence shown here is derived from an EMBL/GenBank/DDBJ whole genome shotgun (WGS) entry which is preliminary data.</text>
</comment>
<evidence type="ECO:0008006" key="13">
    <source>
        <dbReference type="Google" id="ProtNLM"/>
    </source>
</evidence>
<dbReference type="PANTHER" id="PTHR45956">
    <property type="entry name" value="RUN AND FYVE DOMAIN-CONTAINING PROTEIN 2-LIKE PROTEIN"/>
    <property type="match status" value="1"/>
</dbReference>
<evidence type="ECO:0000256" key="7">
    <source>
        <dbReference type="SAM" id="MobiDB-lite"/>
    </source>
</evidence>
<dbReference type="CDD" id="cd17681">
    <property type="entry name" value="RUN_RUFY1_like"/>
    <property type="match status" value="1"/>
</dbReference>
<dbReference type="EMBL" id="CAJNON010000228">
    <property type="protein sequence ID" value="CAF1123307.1"/>
    <property type="molecule type" value="Genomic_DNA"/>
</dbReference>
<dbReference type="AlphaFoldDB" id="A0A814QVF0"/>
<evidence type="ECO:0000313" key="10">
    <source>
        <dbReference type="EMBL" id="CAF1123307.1"/>
    </source>
</evidence>
<feature type="coiled-coil region" evidence="6">
    <location>
        <begin position="282"/>
        <end position="337"/>
    </location>
</feature>
<evidence type="ECO:0000313" key="12">
    <source>
        <dbReference type="Proteomes" id="UP000663891"/>
    </source>
</evidence>
<evidence type="ECO:0000256" key="4">
    <source>
        <dbReference type="ARBA" id="ARBA00023054"/>
    </source>
</evidence>
<dbReference type="SUPFAM" id="SSF140741">
    <property type="entry name" value="RUN domain-like"/>
    <property type="match status" value="1"/>
</dbReference>
<feature type="coiled-coil region" evidence="6">
    <location>
        <begin position="430"/>
        <end position="485"/>
    </location>
</feature>
<evidence type="ECO:0000259" key="9">
    <source>
        <dbReference type="PROSITE" id="PS50826"/>
    </source>
</evidence>
<evidence type="ECO:0000256" key="5">
    <source>
        <dbReference type="PROSITE-ProRule" id="PRU00091"/>
    </source>
</evidence>
<protein>
    <recommendedName>
        <fullName evidence="13">RUN and FYVE domain-containing protein 2</fullName>
    </recommendedName>
</protein>
<feature type="region of interest" description="Disordered" evidence="7">
    <location>
        <begin position="241"/>
        <end position="266"/>
    </location>
</feature>
<dbReference type="OrthoDB" id="79871at2759"/>
<keyword evidence="1" id="KW-0479">Metal-binding</keyword>
<dbReference type="InterPro" id="IPR047335">
    <property type="entry name" value="RUFY1-3"/>
</dbReference>
<dbReference type="PROSITE" id="PS50826">
    <property type="entry name" value="RUN"/>
    <property type="match status" value="1"/>
</dbReference>
<accession>A0A814QVF0</accession>
<dbReference type="InterPro" id="IPR037213">
    <property type="entry name" value="Run_dom_sf"/>
</dbReference>
<feature type="coiled-coil region" evidence="6">
    <location>
        <begin position="528"/>
        <end position="566"/>
    </location>
</feature>
<dbReference type="Gene3D" id="1.20.58.900">
    <property type="match status" value="1"/>
</dbReference>
<feature type="domain" description="FYVE-type" evidence="8">
    <location>
        <begin position="591"/>
        <end position="649"/>
    </location>
</feature>
<keyword evidence="3" id="KW-0862">Zinc</keyword>
<sequence length="657" mass="77059">MPTSTKNETRTLTSIFNSNDPNNSENLKIERENLLCVFKLVIKDLLNSSLKNERVLEKENFSLKHFFLVFEHILLHGYNGKKVFQISTAGNRKDLWPIIDLITRKTTDTNITDISTSIKEMTNIRTPLGRVRAWLRLALMQKHLADYFTILIEQKQELKELYDNEALLLSDDSMILTGLLVGLNVLDFNFCLKEMILDQPIETPIYYNLYLRERRIASISSKNTHPPGAIKDPVDDIDDYSPLPIIKSNGEDDNPTSLDDSNADNRRFSNMLDQKNYVEEINRKLQTTVNNLQERLQVFEQTNKILAEETAIQKTRIEQLEEQVVQITAEKEQILSSYHRKLETTVADIEVERETFQTSRNGFDLMYNELQKKYQEEQLTKEKIENAYQTQLSQNSEIMESTKIMEKNIEVKNTLYDHIKEDNNLLLQKLQIEKDRNDEKEHQMQTIEKENQMLRQTINELETNIEKTNKEKQALSDTIHKLNQTLIKSDTDKTSLETDLRMEQDFQQRLNQALTNEKDKVTRLQFDIHDLRVEYNSHKSEMEKKEKDFEKKYHEQEKTIEELALKLGASMTREDEFREKDTLRSLPWMKDEDVKECCQCKKEFNTIRRKHHCRSCGQIFCESCVSTKLTLASSNKPVRVCDSCCNRVLAQCAVRTP</sequence>
<reference evidence="10" key="1">
    <citation type="submission" date="2021-02" db="EMBL/GenBank/DDBJ databases">
        <authorList>
            <person name="Nowell W R."/>
        </authorList>
    </citation>
    <scope>NUCLEOTIDE SEQUENCE</scope>
</reference>
<dbReference type="FunFam" id="1.20.58.900:FF:000011">
    <property type="entry name" value="Uncharacterized protein, isoform B"/>
    <property type="match status" value="1"/>
</dbReference>
<dbReference type="SMART" id="SM00593">
    <property type="entry name" value="RUN"/>
    <property type="match status" value="1"/>
</dbReference>
<evidence type="ECO:0000259" key="8">
    <source>
        <dbReference type="PROSITE" id="PS50178"/>
    </source>
</evidence>
<dbReference type="GO" id="GO:0008270">
    <property type="term" value="F:zinc ion binding"/>
    <property type="evidence" value="ECO:0007669"/>
    <property type="project" value="UniProtKB-KW"/>
</dbReference>
<dbReference type="CDD" id="cd15721">
    <property type="entry name" value="FYVE_RUFY1_like"/>
    <property type="match status" value="1"/>
</dbReference>
<dbReference type="InterPro" id="IPR017455">
    <property type="entry name" value="Znf_FYVE-rel"/>
</dbReference>